<feature type="signal peptide" evidence="2">
    <location>
        <begin position="1"/>
        <end position="22"/>
    </location>
</feature>
<sequence>METGRRGVMAMLGVAMLWPAMAKAEAPPAGFAIDWQGGPQTPRWSPRSPRRSRW</sequence>
<keyword evidence="4" id="KW-1185">Reference proteome</keyword>
<proteinExistence type="predicted"/>
<dbReference type="Proteomes" id="UP001220395">
    <property type="component" value="Chromosome"/>
</dbReference>
<feature type="chain" id="PRO_5046211847" evidence="2">
    <location>
        <begin position="23"/>
        <end position="54"/>
    </location>
</feature>
<keyword evidence="2" id="KW-0732">Signal</keyword>
<name>A0ABY7TJ30_9SPHN</name>
<dbReference type="RefSeq" id="WP_273687284.1">
    <property type="nucleotide sequence ID" value="NZ_CP117411.1"/>
</dbReference>
<accession>A0ABY7TJ30</accession>
<evidence type="ECO:0000256" key="1">
    <source>
        <dbReference type="SAM" id="MobiDB-lite"/>
    </source>
</evidence>
<evidence type="ECO:0000313" key="4">
    <source>
        <dbReference type="Proteomes" id="UP001220395"/>
    </source>
</evidence>
<organism evidence="3 4">
    <name type="scientific">Sphingomonas naphthae</name>
    <dbReference type="NCBI Taxonomy" id="1813468"/>
    <lineage>
        <taxon>Bacteria</taxon>
        <taxon>Pseudomonadati</taxon>
        <taxon>Pseudomonadota</taxon>
        <taxon>Alphaproteobacteria</taxon>
        <taxon>Sphingomonadales</taxon>
        <taxon>Sphingomonadaceae</taxon>
        <taxon>Sphingomonas</taxon>
    </lineage>
</organism>
<protein>
    <submittedName>
        <fullName evidence="3">Uncharacterized protein</fullName>
    </submittedName>
</protein>
<gene>
    <name evidence="3" type="ORF">PQ455_16625</name>
</gene>
<feature type="region of interest" description="Disordered" evidence="1">
    <location>
        <begin position="30"/>
        <end position="54"/>
    </location>
</feature>
<dbReference type="EMBL" id="CP117411">
    <property type="protein sequence ID" value="WCT73222.1"/>
    <property type="molecule type" value="Genomic_DNA"/>
</dbReference>
<evidence type="ECO:0000313" key="3">
    <source>
        <dbReference type="EMBL" id="WCT73222.1"/>
    </source>
</evidence>
<reference evidence="3 4" key="1">
    <citation type="submission" date="2023-02" db="EMBL/GenBank/DDBJ databases">
        <title>Genome sequence of Sphingomonas naphthae.</title>
        <authorList>
            <person name="Kim S."/>
            <person name="Heo J."/>
            <person name="Kwon S.-W."/>
        </authorList>
    </citation>
    <scope>NUCLEOTIDE SEQUENCE [LARGE SCALE GENOMIC DNA]</scope>
    <source>
        <strain evidence="3 4">KACC 18716</strain>
    </source>
</reference>
<evidence type="ECO:0000256" key="2">
    <source>
        <dbReference type="SAM" id="SignalP"/>
    </source>
</evidence>